<protein>
    <submittedName>
        <fullName evidence="1">Uncharacterized protein</fullName>
    </submittedName>
</protein>
<organism evidence="1 2">
    <name type="scientific">Streptomyces thinghirensis</name>
    <dbReference type="NCBI Taxonomy" id="551547"/>
    <lineage>
        <taxon>Bacteria</taxon>
        <taxon>Bacillati</taxon>
        <taxon>Actinomycetota</taxon>
        <taxon>Actinomycetes</taxon>
        <taxon>Kitasatosporales</taxon>
        <taxon>Streptomycetaceae</taxon>
        <taxon>Streptomyces</taxon>
    </lineage>
</organism>
<sequence>MYPTVYTEDAKPYAGKGPHTLELRFHLDYKSLPARWSPPDNETHTAQLIVCEYVEEAGLTDTQCEYRGHDQVWLMQARATYLLLEAKTSELITSFKVDGATTCPAVLSYDPDGPRPTHVRAAMDEAEIIRNLRPYVEGERKRQ</sequence>
<name>A0ABP9SYA3_9ACTN</name>
<comment type="caution">
    <text evidence="1">The sequence shown here is derived from an EMBL/GenBank/DDBJ whole genome shotgun (WGS) entry which is preliminary data.</text>
</comment>
<gene>
    <name evidence="1" type="ORF">GCM10023323_17980</name>
</gene>
<dbReference type="EMBL" id="BAABJR010000004">
    <property type="protein sequence ID" value="GAA5206453.1"/>
    <property type="molecule type" value="Genomic_DNA"/>
</dbReference>
<dbReference type="Proteomes" id="UP001499878">
    <property type="component" value="Unassembled WGS sequence"/>
</dbReference>
<dbReference type="RefSeq" id="WP_345628359.1">
    <property type="nucleotide sequence ID" value="NZ_BAABJR010000004.1"/>
</dbReference>
<reference evidence="2" key="1">
    <citation type="journal article" date="2019" name="Int. J. Syst. Evol. Microbiol.">
        <title>The Global Catalogue of Microorganisms (GCM) 10K type strain sequencing project: providing services to taxonomists for standard genome sequencing and annotation.</title>
        <authorList>
            <consortium name="The Broad Institute Genomics Platform"/>
            <consortium name="The Broad Institute Genome Sequencing Center for Infectious Disease"/>
            <person name="Wu L."/>
            <person name="Ma J."/>
        </authorList>
    </citation>
    <scope>NUCLEOTIDE SEQUENCE [LARGE SCALE GENOMIC DNA]</scope>
    <source>
        <strain evidence="2">JCM 18306</strain>
    </source>
</reference>
<proteinExistence type="predicted"/>
<evidence type="ECO:0000313" key="1">
    <source>
        <dbReference type="EMBL" id="GAA5206453.1"/>
    </source>
</evidence>
<keyword evidence="2" id="KW-1185">Reference proteome</keyword>
<evidence type="ECO:0000313" key="2">
    <source>
        <dbReference type="Proteomes" id="UP001499878"/>
    </source>
</evidence>
<accession>A0ABP9SYA3</accession>